<evidence type="ECO:0000256" key="1">
    <source>
        <dbReference type="ARBA" id="ARBA00000707"/>
    </source>
</evidence>
<name>A0A7E4WBR4_PANRE</name>
<dbReference type="GO" id="GO:0004843">
    <property type="term" value="F:cysteine-type deubiquitinase activity"/>
    <property type="evidence" value="ECO:0007669"/>
    <property type="project" value="UniProtKB-EC"/>
</dbReference>
<dbReference type="Pfam" id="PF02099">
    <property type="entry name" value="Josephin"/>
    <property type="match status" value="1"/>
</dbReference>
<feature type="active site" evidence="6">
    <location>
        <position position="21"/>
    </location>
</feature>
<organism evidence="8 9">
    <name type="scientific">Panagrellus redivivus</name>
    <name type="common">Microworm</name>
    <dbReference type="NCBI Taxonomy" id="6233"/>
    <lineage>
        <taxon>Eukaryota</taxon>
        <taxon>Metazoa</taxon>
        <taxon>Ecdysozoa</taxon>
        <taxon>Nematoda</taxon>
        <taxon>Chromadorea</taxon>
        <taxon>Rhabditida</taxon>
        <taxon>Tylenchina</taxon>
        <taxon>Panagrolaimomorpha</taxon>
        <taxon>Panagrolaimoidea</taxon>
        <taxon>Panagrolaimidae</taxon>
        <taxon>Panagrellus</taxon>
    </lineage>
</organism>
<dbReference type="WBParaSite" id="Pan_g8814.t1">
    <property type="protein sequence ID" value="Pan_g8814.t1"/>
    <property type="gene ID" value="Pan_g8814"/>
</dbReference>
<feature type="active site" evidence="6">
    <location>
        <position position="135"/>
    </location>
</feature>
<dbReference type="InterPro" id="IPR006155">
    <property type="entry name" value="Josephin"/>
</dbReference>
<keyword evidence="5 6" id="KW-0378">Hydrolase</keyword>
<evidence type="ECO:0000256" key="2">
    <source>
        <dbReference type="ARBA" id="ARBA00012759"/>
    </source>
</evidence>
<evidence type="ECO:0000256" key="4">
    <source>
        <dbReference type="ARBA" id="ARBA00022786"/>
    </source>
</evidence>
<comment type="catalytic activity">
    <reaction evidence="1">
        <text>Thiol-dependent hydrolysis of ester, thioester, amide, peptide and isopeptide bonds formed by the C-terminal Gly of ubiquitin (a 76-residue protein attached to proteins as an intracellular targeting signal).</text>
        <dbReference type="EC" id="3.4.19.12"/>
    </reaction>
</comment>
<evidence type="ECO:0000313" key="9">
    <source>
        <dbReference type="WBParaSite" id="Pan_g8814.t1"/>
    </source>
</evidence>
<feature type="active site" evidence="6">
    <location>
        <position position="119"/>
    </location>
</feature>
<dbReference type="PROSITE" id="PS50957">
    <property type="entry name" value="JOSEPHIN"/>
    <property type="match status" value="1"/>
</dbReference>
<keyword evidence="8" id="KW-1185">Reference proteome</keyword>
<dbReference type="SMART" id="SM01246">
    <property type="entry name" value="Josephin"/>
    <property type="match status" value="1"/>
</dbReference>
<sequence length="177" mass="20695">MPNTTSTDIHMYHEQQEKQLCLLHTLNNLLQEKAFAKRDLDTLCESLDERQWFNAHRSMFGLGNYDVNILMAALATKDLSVTWFDNRLKFKNVKPENVYGYIFNKPTSGVWGYLTRGRHWFAVLQLQNGLFYNFDSKLSKPTIIDDFETFFDKHIEVGDQIFLVTKPESSENCVTNK</sequence>
<reference evidence="8" key="1">
    <citation type="journal article" date="2013" name="Genetics">
        <title>The draft genome and transcriptome of Panagrellus redivivus are shaped by the harsh demands of a free-living lifestyle.</title>
        <authorList>
            <person name="Srinivasan J."/>
            <person name="Dillman A.R."/>
            <person name="Macchietto M.G."/>
            <person name="Heikkinen L."/>
            <person name="Lakso M."/>
            <person name="Fracchia K.M."/>
            <person name="Antoshechkin I."/>
            <person name="Mortazavi A."/>
            <person name="Wong G."/>
            <person name="Sternberg P.W."/>
        </authorList>
    </citation>
    <scope>NUCLEOTIDE SEQUENCE [LARGE SCALE GENOMIC DNA]</scope>
    <source>
        <strain evidence="8">MT8872</strain>
    </source>
</reference>
<dbReference type="GO" id="GO:0006508">
    <property type="term" value="P:proteolysis"/>
    <property type="evidence" value="ECO:0007669"/>
    <property type="project" value="UniProtKB-KW"/>
</dbReference>
<evidence type="ECO:0000313" key="8">
    <source>
        <dbReference type="Proteomes" id="UP000492821"/>
    </source>
</evidence>
<reference evidence="9" key="2">
    <citation type="submission" date="2020-10" db="UniProtKB">
        <authorList>
            <consortium name="WormBaseParasite"/>
        </authorList>
    </citation>
    <scope>IDENTIFICATION</scope>
</reference>
<dbReference type="PANTHER" id="PTHR13291">
    <property type="entry name" value="JOSEPHIN 1, 2"/>
    <property type="match status" value="1"/>
</dbReference>
<proteinExistence type="predicted"/>
<evidence type="ECO:0000259" key="7">
    <source>
        <dbReference type="PROSITE" id="PS50957"/>
    </source>
</evidence>
<dbReference type="AlphaFoldDB" id="A0A7E4WBR4"/>
<protein>
    <recommendedName>
        <fullName evidence="2">ubiquitinyl hydrolase 1</fullName>
        <ecNumber evidence="2">3.4.19.12</ecNumber>
    </recommendedName>
</protein>
<dbReference type="EC" id="3.4.19.12" evidence="2"/>
<dbReference type="PANTHER" id="PTHR13291:SF0">
    <property type="entry name" value="JOSEPHIN-LIKE PROTEIN"/>
    <property type="match status" value="1"/>
</dbReference>
<feature type="domain" description="Josephin" evidence="7">
    <location>
        <begin position="8"/>
        <end position="177"/>
    </location>
</feature>
<dbReference type="GO" id="GO:0016579">
    <property type="term" value="P:protein deubiquitination"/>
    <property type="evidence" value="ECO:0007669"/>
    <property type="project" value="InterPro"/>
</dbReference>
<accession>A0A7E4WBR4</accession>
<evidence type="ECO:0000256" key="6">
    <source>
        <dbReference type="PROSITE-ProRule" id="PRU00331"/>
    </source>
</evidence>
<keyword evidence="4" id="KW-0833">Ubl conjugation pathway</keyword>
<evidence type="ECO:0000256" key="3">
    <source>
        <dbReference type="ARBA" id="ARBA00022670"/>
    </source>
</evidence>
<dbReference type="InterPro" id="IPR040053">
    <property type="entry name" value="JOSD1/2"/>
</dbReference>
<keyword evidence="3" id="KW-0645">Protease</keyword>
<evidence type="ECO:0000256" key="5">
    <source>
        <dbReference type="ARBA" id="ARBA00022801"/>
    </source>
</evidence>
<dbReference type="Gene3D" id="3.90.70.40">
    <property type="match status" value="1"/>
</dbReference>
<dbReference type="Proteomes" id="UP000492821">
    <property type="component" value="Unassembled WGS sequence"/>
</dbReference>